<dbReference type="HOGENOM" id="CLU_2439718_0_0_7"/>
<evidence type="ECO:0000313" key="2">
    <source>
        <dbReference type="Proteomes" id="UP000001784"/>
    </source>
</evidence>
<reference evidence="1 2" key="1">
    <citation type="submission" date="2006-10" db="EMBL/GenBank/DDBJ databases">
        <title>Complete sequence of Syntrophobacter fumaroxidans MPOB.</title>
        <authorList>
            <consortium name="US DOE Joint Genome Institute"/>
            <person name="Copeland A."/>
            <person name="Lucas S."/>
            <person name="Lapidus A."/>
            <person name="Barry K."/>
            <person name="Detter J.C."/>
            <person name="Glavina del Rio T."/>
            <person name="Hammon N."/>
            <person name="Israni S."/>
            <person name="Pitluck S."/>
            <person name="Goltsman E.G."/>
            <person name="Martinez M."/>
            <person name="Schmutz J."/>
            <person name="Larimer F."/>
            <person name="Land M."/>
            <person name="Hauser L."/>
            <person name="Kyrpides N."/>
            <person name="Kim E."/>
            <person name="Boone D.R."/>
            <person name="Brockman F."/>
            <person name="Culley D."/>
            <person name="Ferry J."/>
            <person name="Gunsalus R."/>
            <person name="McInerney M.J."/>
            <person name="Morrison M."/>
            <person name="Plugge C."/>
            <person name="Rohlin L."/>
            <person name="Scholten J."/>
            <person name="Sieber J."/>
            <person name="Stams A.J.M."/>
            <person name="Worm P."/>
            <person name="Henstra A.M."/>
            <person name="Richardson P."/>
        </authorList>
    </citation>
    <scope>NUCLEOTIDE SEQUENCE [LARGE SCALE GENOMIC DNA]</scope>
    <source>
        <strain evidence="2">DSM 10017 / MPOB</strain>
    </source>
</reference>
<dbReference type="EMBL" id="CP000478">
    <property type="protein sequence ID" value="ABK15860.1"/>
    <property type="molecule type" value="Genomic_DNA"/>
</dbReference>
<organism evidence="1 2">
    <name type="scientific">Syntrophobacter fumaroxidans (strain DSM 10017 / MPOB)</name>
    <dbReference type="NCBI Taxonomy" id="335543"/>
    <lineage>
        <taxon>Bacteria</taxon>
        <taxon>Pseudomonadati</taxon>
        <taxon>Thermodesulfobacteriota</taxon>
        <taxon>Syntrophobacteria</taxon>
        <taxon>Syntrophobacterales</taxon>
        <taxon>Syntrophobacteraceae</taxon>
        <taxon>Syntrophobacter</taxon>
    </lineage>
</organism>
<name>A0LEK8_SYNFM</name>
<dbReference type="Proteomes" id="UP000001784">
    <property type="component" value="Chromosome"/>
</dbReference>
<sequence>MAFAIAHVVRVMFRVYCLTDSIWNPSVSINFCGFPCKDFLVGNRISPVNPLLLALRDRVESGVELRYGHVPRRSRRSGVHFAIEINLIGE</sequence>
<dbReference type="AlphaFoldDB" id="A0LEK8"/>
<dbReference type="InParanoid" id="A0LEK8"/>
<accession>A0LEK8</accession>
<proteinExistence type="predicted"/>
<dbReference type="KEGG" id="sfu:Sfum_0158"/>
<protein>
    <submittedName>
        <fullName evidence="1">Uncharacterized protein</fullName>
    </submittedName>
</protein>
<keyword evidence="2" id="KW-1185">Reference proteome</keyword>
<gene>
    <name evidence="1" type="ordered locus">Sfum_0158</name>
</gene>
<dbReference type="STRING" id="335543.Sfum_0158"/>
<evidence type="ECO:0000313" key="1">
    <source>
        <dbReference type="EMBL" id="ABK15860.1"/>
    </source>
</evidence>